<dbReference type="Proteomes" id="UP001338125">
    <property type="component" value="Unassembled WGS sequence"/>
</dbReference>
<comment type="caution">
    <text evidence="2">The sequence shown here is derived from an EMBL/GenBank/DDBJ whole genome shotgun (WGS) entry which is preliminary data.</text>
</comment>
<organism evidence="2 3">
    <name type="scientific">Cladobotryum mycophilum</name>
    <dbReference type="NCBI Taxonomy" id="491253"/>
    <lineage>
        <taxon>Eukaryota</taxon>
        <taxon>Fungi</taxon>
        <taxon>Dikarya</taxon>
        <taxon>Ascomycota</taxon>
        <taxon>Pezizomycotina</taxon>
        <taxon>Sordariomycetes</taxon>
        <taxon>Hypocreomycetidae</taxon>
        <taxon>Hypocreales</taxon>
        <taxon>Hypocreaceae</taxon>
        <taxon>Cladobotryum</taxon>
    </lineage>
</organism>
<keyword evidence="3" id="KW-1185">Reference proteome</keyword>
<sequence>MTALQGAPFLTPVSATRATDGQRPIPKIFDHLPRPGPTVSGGRDWGHTRKSSLQLARDREDASIRETGHLLIKRAASLVSKDEGGDSVKPDVRVP</sequence>
<evidence type="ECO:0000313" key="2">
    <source>
        <dbReference type="EMBL" id="KAK5988938.1"/>
    </source>
</evidence>
<dbReference type="EMBL" id="JAVFKD010000015">
    <property type="protein sequence ID" value="KAK5988938.1"/>
    <property type="molecule type" value="Genomic_DNA"/>
</dbReference>
<evidence type="ECO:0000256" key="1">
    <source>
        <dbReference type="SAM" id="MobiDB-lite"/>
    </source>
</evidence>
<evidence type="ECO:0000313" key="3">
    <source>
        <dbReference type="Proteomes" id="UP001338125"/>
    </source>
</evidence>
<feature type="region of interest" description="Disordered" evidence="1">
    <location>
        <begin position="1"/>
        <end position="60"/>
    </location>
</feature>
<name>A0ABR0S9V3_9HYPO</name>
<proteinExistence type="predicted"/>
<reference evidence="2 3" key="1">
    <citation type="submission" date="2024-01" db="EMBL/GenBank/DDBJ databases">
        <title>Complete genome of Cladobotryum mycophilum ATHUM6906.</title>
        <authorList>
            <person name="Christinaki A.C."/>
            <person name="Myridakis A.I."/>
            <person name="Kouvelis V.N."/>
        </authorList>
    </citation>
    <scope>NUCLEOTIDE SEQUENCE [LARGE SCALE GENOMIC DNA]</scope>
    <source>
        <strain evidence="2 3">ATHUM6906</strain>
    </source>
</reference>
<accession>A0ABR0S9V3</accession>
<protein>
    <submittedName>
        <fullName evidence="2">Uncharacterized protein</fullName>
    </submittedName>
</protein>
<gene>
    <name evidence="2" type="ORF">PT974_10436</name>
</gene>